<feature type="domain" description="O-methyltransferase C-terminal" evidence="4">
    <location>
        <begin position="253"/>
        <end position="395"/>
    </location>
</feature>
<dbReference type="InterPro" id="IPR001077">
    <property type="entry name" value="COMT_C"/>
</dbReference>
<dbReference type="GeneID" id="85465269"/>
<evidence type="ECO:0000256" key="3">
    <source>
        <dbReference type="ARBA" id="ARBA00022691"/>
    </source>
</evidence>
<dbReference type="AlphaFoldDB" id="A0AAJ0AAX1"/>
<organism evidence="5 6">
    <name type="scientific">Colletotrichum godetiae</name>
    <dbReference type="NCBI Taxonomy" id="1209918"/>
    <lineage>
        <taxon>Eukaryota</taxon>
        <taxon>Fungi</taxon>
        <taxon>Dikarya</taxon>
        <taxon>Ascomycota</taxon>
        <taxon>Pezizomycotina</taxon>
        <taxon>Sordariomycetes</taxon>
        <taxon>Hypocreomycetidae</taxon>
        <taxon>Glomerellales</taxon>
        <taxon>Glomerellaceae</taxon>
        <taxon>Colletotrichum</taxon>
        <taxon>Colletotrichum acutatum species complex</taxon>
    </lineage>
</organism>
<dbReference type="SUPFAM" id="SSF46785">
    <property type="entry name" value="Winged helix' DNA-binding domain"/>
    <property type="match status" value="1"/>
</dbReference>
<keyword evidence="1 5" id="KW-0489">Methyltransferase</keyword>
<sequence>MDQDLDLSLATRPSNLTAVDGLIKDINGDEETRHELVIKTRSLLQSLQTPREQMVQHTWADMSINLKPPGLNAALITGVDTGLWKLMAKNGVAQPQKVGILAKTLGVDAVLLGRLLRHVCAMGHPKETAQDEYLLTNFTKALALDVIGDGYVALIGGIGRSPIEFSKFLRKTNWQNPTDAAHTAMHASYQTDAPNCFEYLRSIGLGPQTNHHSRYMKEPMGGYRQGRVPWMHPSLYPVEQTLLQGANTSPDSPLLVDVAGGLGHDIDEFKKMYPNHPGVTILQDLPVVINDVRGIDPSIELIGHDFLTEQPIKGAKAYFMHSIMHDWPDDVCKKILAPLTEAMKPGYSKLLIFEVVIPRTGAYWEATAGDILMMTQLSALERTEDHWHQLIEKSGLNLRIVKFWECGQSDVGNLIECELVPRDLQTSGALTPS</sequence>
<keyword evidence="3" id="KW-0949">S-adenosyl-L-methionine</keyword>
<evidence type="ECO:0000313" key="6">
    <source>
        <dbReference type="Proteomes" id="UP001224890"/>
    </source>
</evidence>
<dbReference type="InterPro" id="IPR036390">
    <property type="entry name" value="WH_DNA-bd_sf"/>
</dbReference>
<evidence type="ECO:0000256" key="1">
    <source>
        <dbReference type="ARBA" id="ARBA00022603"/>
    </source>
</evidence>
<keyword evidence="6" id="KW-1185">Reference proteome</keyword>
<dbReference type="InterPro" id="IPR036388">
    <property type="entry name" value="WH-like_DNA-bd_sf"/>
</dbReference>
<reference evidence="5" key="1">
    <citation type="submission" date="2021-06" db="EMBL/GenBank/DDBJ databases">
        <title>Comparative genomics, transcriptomics and evolutionary studies reveal genomic signatures of adaptation to plant cell wall in hemibiotrophic fungi.</title>
        <authorList>
            <consortium name="DOE Joint Genome Institute"/>
            <person name="Baroncelli R."/>
            <person name="Diaz J.F."/>
            <person name="Benocci T."/>
            <person name="Peng M."/>
            <person name="Battaglia E."/>
            <person name="Haridas S."/>
            <person name="Andreopoulos W."/>
            <person name="Labutti K."/>
            <person name="Pangilinan J."/>
            <person name="Floch G.L."/>
            <person name="Makela M.R."/>
            <person name="Henrissat B."/>
            <person name="Grigoriev I.V."/>
            <person name="Crouch J.A."/>
            <person name="De Vries R.P."/>
            <person name="Sukno S.A."/>
            <person name="Thon M.R."/>
        </authorList>
    </citation>
    <scope>NUCLEOTIDE SEQUENCE</scope>
    <source>
        <strain evidence="5">CBS 193.32</strain>
    </source>
</reference>
<dbReference type="InterPro" id="IPR029063">
    <property type="entry name" value="SAM-dependent_MTases_sf"/>
</dbReference>
<dbReference type="Proteomes" id="UP001224890">
    <property type="component" value="Unassembled WGS sequence"/>
</dbReference>
<dbReference type="PANTHER" id="PTHR43712:SF17">
    <property type="entry name" value="O-METHYLTRANSFERASE"/>
    <property type="match status" value="1"/>
</dbReference>
<protein>
    <submittedName>
        <fullName evidence="5">S-adenosyl-L-methionine-dependent methyltransferase</fullName>
    </submittedName>
</protein>
<dbReference type="EMBL" id="JAHMHR010000057">
    <property type="protein sequence ID" value="KAK1659742.1"/>
    <property type="molecule type" value="Genomic_DNA"/>
</dbReference>
<dbReference type="GO" id="GO:0008171">
    <property type="term" value="F:O-methyltransferase activity"/>
    <property type="evidence" value="ECO:0007669"/>
    <property type="project" value="InterPro"/>
</dbReference>
<evidence type="ECO:0000256" key="2">
    <source>
        <dbReference type="ARBA" id="ARBA00022679"/>
    </source>
</evidence>
<dbReference type="Gene3D" id="3.40.50.150">
    <property type="entry name" value="Vaccinia Virus protein VP39"/>
    <property type="match status" value="1"/>
</dbReference>
<dbReference type="PROSITE" id="PS51683">
    <property type="entry name" value="SAM_OMT_II"/>
    <property type="match status" value="1"/>
</dbReference>
<gene>
    <name evidence="5" type="ORF">BDP55DRAFT_755261</name>
</gene>
<dbReference type="GO" id="GO:0032259">
    <property type="term" value="P:methylation"/>
    <property type="evidence" value="ECO:0007669"/>
    <property type="project" value="UniProtKB-KW"/>
</dbReference>
<dbReference type="SUPFAM" id="SSF53335">
    <property type="entry name" value="S-adenosyl-L-methionine-dependent methyltransferases"/>
    <property type="match status" value="1"/>
</dbReference>
<dbReference type="RefSeq" id="XP_060424506.1">
    <property type="nucleotide sequence ID" value="XM_060580743.1"/>
</dbReference>
<keyword evidence="2" id="KW-0808">Transferase</keyword>
<name>A0AAJ0AAX1_9PEZI</name>
<dbReference type="InterPro" id="IPR016461">
    <property type="entry name" value="COMT-like"/>
</dbReference>
<accession>A0AAJ0AAX1</accession>
<dbReference type="Gene3D" id="1.10.10.10">
    <property type="entry name" value="Winged helix-like DNA-binding domain superfamily/Winged helix DNA-binding domain"/>
    <property type="match status" value="1"/>
</dbReference>
<proteinExistence type="predicted"/>
<comment type="caution">
    <text evidence="5">The sequence shown here is derived from an EMBL/GenBank/DDBJ whole genome shotgun (WGS) entry which is preliminary data.</text>
</comment>
<dbReference type="Pfam" id="PF00891">
    <property type="entry name" value="Methyltransf_2"/>
    <property type="match status" value="1"/>
</dbReference>
<evidence type="ECO:0000259" key="4">
    <source>
        <dbReference type="Pfam" id="PF00891"/>
    </source>
</evidence>
<evidence type="ECO:0000313" key="5">
    <source>
        <dbReference type="EMBL" id="KAK1659742.1"/>
    </source>
</evidence>
<dbReference type="PANTHER" id="PTHR43712">
    <property type="entry name" value="PUTATIVE (AFU_ORTHOLOGUE AFUA_4G14580)-RELATED"/>
    <property type="match status" value="1"/>
</dbReference>